<evidence type="ECO:0000313" key="2">
    <source>
        <dbReference type="Proteomes" id="UP000216013"/>
    </source>
</evidence>
<dbReference type="Proteomes" id="UP000216013">
    <property type="component" value="Unassembled WGS sequence"/>
</dbReference>
<reference evidence="1 2" key="1">
    <citation type="submission" date="2017-07" db="EMBL/GenBank/DDBJ databases">
        <title>Isolation and whole genome analysis of endospore-forming bacteria from heroin.</title>
        <authorList>
            <person name="Kalinowski J."/>
            <person name="Ahrens B."/>
            <person name="Al-Dilaimi A."/>
            <person name="Winkler A."/>
            <person name="Wibberg D."/>
            <person name="Schleenbecker U."/>
            <person name="Ruckert C."/>
            <person name="Wolfel R."/>
            <person name="Grass G."/>
        </authorList>
    </citation>
    <scope>NUCLEOTIDE SEQUENCE [LARGE SCALE GENOMIC DNA]</scope>
    <source>
        <strain evidence="1 2">7528</strain>
    </source>
</reference>
<sequence length="160" mass="19249">MSLEMKPEIKVALEKIKFVDRYKLLSGKYQNNSNDVDDKLERYDIEDVKAIIKKLGYDAEFDKKEKFFKVGVLDESPNYKIWFNIILEYGMTEFIWVVYHHDEVRLGSPWSVYSRFLVDPKERIKKPVYNSYEELEQILKEAFSMYDDFKGELINLYNEQ</sequence>
<dbReference type="RefSeq" id="WP_095260225.1">
    <property type="nucleotide sequence ID" value="NZ_NPBD01000007.1"/>
</dbReference>
<dbReference type="AlphaFoldDB" id="A0A268AG94"/>
<gene>
    <name evidence="1" type="ORF">CHH64_00490</name>
</gene>
<proteinExistence type="predicted"/>
<protein>
    <submittedName>
        <fullName evidence="1">Uncharacterized protein</fullName>
    </submittedName>
</protein>
<evidence type="ECO:0000313" key="1">
    <source>
        <dbReference type="EMBL" id="PAD23128.1"/>
    </source>
</evidence>
<accession>A0A268AG94</accession>
<dbReference type="EMBL" id="NPBV01000001">
    <property type="protein sequence ID" value="PAD23128.1"/>
    <property type="molecule type" value="Genomic_DNA"/>
</dbReference>
<name>A0A268AG94_9BACI</name>
<organism evidence="1 2">
    <name type="scientific">Terribacillus saccharophilus</name>
    <dbReference type="NCBI Taxonomy" id="361277"/>
    <lineage>
        <taxon>Bacteria</taxon>
        <taxon>Bacillati</taxon>
        <taxon>Bacillota</taxon>
        <taxon>Bacilli</taxon>
        <taxon>Bacillales</taxon>
        <taxon>Bacillaceae</taxon>
        <taxon>Terribacillus</taxon>
    </lineage>
</organism>
<comment type="caution">
    <text evidence="1">The sequence shown here is derived from an EMBL/GenBank/DDBJ whole genome shotgun (WGS) entry which is preliminary data.</text>
</comment>